<evidence type="ECO:0000256" key="5">
    <source>
        <dbReference type="ARBA" id="ARBA00023235"/>
    </source>
</evidence>
<dbReference type="GO" id="GO:0008360">
    <property type="term" value="P:regulation of cell shape"/>
    <property type="evidence" value="ECO:0007669"/>
    <property type="project" value="UniProtKB-KW"/>
</dbReference>
<dbReference type="InterPro" id="IPR033134">
    <property type="entry name" value="Asp/Glu_racemase_AS_2"/>
</dbReference>
<dbReference type="SUPFAM" id="SSF53681">
    <property type="entry name" value="Aspartate/glutamate racemase"/>
    <property type="match status" value="2"/>
</dbReference>
<evidence type="ECO:0000313" key="8">
    <source>
        <dbReference type="EMBL" id="ANZ66398.1"/>
    </source>
</evidence>
<evidence type="ECO:0000313" key="9">
    <source>
        <dbReference type="Proteomes" id="UP000093267"/>
    </source>
</evidence>
<feature type="active site" description="Proton donor/acceptor" evidence="7">
    <location>
        <position position="75"/>
    </location>
</feature>
<evidence type="ECO:0000256" key="6">
    <source>
        <dbReference type="ARBA" id="ARBA00023316"/>
    </source>
</evidence>
<gene>
    <name evidence="7" type="primary">murI</name>
    <name evidence="8" type="ORF">AYR63_04115</name>
</gene>
<dbReference type="PROSITE" id="PS00923">
    <property type="entry name" value="ASP_GLU_RACEMASE_1"/>
    <property type="match status" value="1"/>
</dbReference>
<evidence type="ECO:0000256" key="7">
    <source>
        <dbReference type="HAMAP-Rule" id="MF_00258"/>
    </source>
</evidence>
<dbReference type="PANTHER" id="PTHR21198">
    <property type="entry name" value="GLUTAMATE RACEMASE"/>
    <property type="match status" value="1"/>
</dbReference>
<dbReference type="KEGG" id="lpd:AYR62_12895"/>
<comment type="pathway">
    <text evidence="7">Cell wall biogenesis; peptidoglycan biosynthesis.</text>
</comment>
<dbReference type="NCBIfam" id="TIGR00067">
    <property type="entry name" value="glut_race"/>
    <property type="match status" value="1"/>
</dbReference>
<dbReference type="STRING" id="240427.AYR62_12895"/>
<keyword evidence="9" id="KW-1185">Reference proteome</keyword>
<feature type="active site" description="Proton donor/acceptor" evidence="7">
    <location>
        <position position="185"/>
    </location>
</feature>
<organism evidence="8 9">
    <name type="scientific">Secundilactobacillus paracollinoides</name>
    <dbReference type="NCBI Taxonomy" id="240427"/>
    <lineage>
        <taxon>Bacteria</taxon>
        <taxon>Bacillati</taxon>
        <taxon>Bacillota</taxon>
        <taxon>Bacilli</taxon>
        <taxon>Lactobacillales</taxon>
        <taxon>Lactobacillaceae</taxon>
        <taxon>Secundilactobacillus</taxon>
    </lineage>
</organism>
<comment type="catalytic activity">
    <reaction evidence="1 7">
        <text>L-glutamate = D-glutamate</text>
        <dbReference type="Rhea" id="RHEA:12813"/>
        <dbReference type="ChEBI" id="CHEBI:29985"/>
        <dbReference type="ChEBI" id="CHEBI:29986"/>
        <dbReference type="EC" id="5.1.1.3"/>
    </reaction>
</comment>
<dbReference type="GO" id="GO:0009252">
    <property type="term" value="P:peptidoglycan biosynthetic process"/>
    <property type="evidence" value="ECO:0007669"/>
    <property type="project" value="UniProtKB-UniRule"/>
</dbReference>
<keyword evidence="6 7" id="KW-0961">Cell wall biogenesis/degradation</keyword>
<dbReference type="InterPro" id="IPR001920">
    <property type="entry name" value="Asp/Glu_race"/>
</dbReference>
<evidence type="ECO:0000256" key="2">
    <source>
        <dbReference type="ARBA" id="ARBA00013090"/>
    </source>
</evidence>
<dbReference type="GO" id="GO:0008881">
    <property type="term" value="F:glutamate racemase activity"/>
    <property type="evidence" value="ECO:0007669"/>
    <property type="project" value="UniProtKB-UniRule"/>
</dbReference>
<evidence type="ECO:0000256" key="3">
    <source>
        <dbReference type="ARBA" id="ARBA00022960"/>
    </source>
</evidence>
<sequence length="260" mass="28062">MVNQQSPIGVLDSGVGGISTLQTLTKLLPDEDFIFYGDSANAPYGEKDATTVQTLANNVIETLRNQGVKAIVIACNTATSAAKPQLMTAYPDMPILGIEPALKEAVDAGKQHILVMGTPLTISLPKYRAQVARFADQADIHSLPCPGLADRIEQGHAGLLEITAHLTELMAPVVNEPIDGVVLGCTHYPFIGKLIQAQFDHHVDLYTGYEGLTNYLKRQLADHDLLRSGHTKQSVTFMSSRDTPAELALYQQLFANGIGL</sequence>
<dbReference type="PROSITE" id="PS00924">
    <property type="entry name" value="ASP_GLU_RACEMASE_2"/>
    <property type="match status" value="1"/>
</dbReference>
<dbReference type="OrthoDB" id="9801055at2"/>
<keyword evidence="4 7" id="KW-0573">Peptidoglycan synthesis</keyword>
<dbReference type="Gene3D" id="3.40.50.1860">
    <property type="match status" value="2"/>
</dbReference>
<feature type="binding site" evidence="7">
    <location>
        <begin position="12"/>
        <end position="13"/>
    </location>
    <ligand>
        <name>substrate</name>
    </ligand>
</feature>
<keyword evidence="3 7" id="KW-0133">Cell shape</keyword>
<dbReference type="Proteomes" id="UP000093267">
    <property type="component" value="Chromosome"/>
</dbReference>
<feature type="binding site" evidence="7">
    <location>
        <begin position="44"/>
        <end position="45"/>
    </location>
    <ligand>
        <name>substrate</name>
    </ligand>
</feature>
<accession>A0A1B2IWL8</accession>
<feature type="binding site" evidence="7">
    <location>
        <begin position="186"/>
        <end position="187"/>
    </location>
    <ligand>
        <name>substrate</name>
    </ligand>
</feature>
<evidence type="ECO:0000256" key="1">
    <source>
        <dbReference type="ARBA" id="ARBA00001602"/>
    </source>
</evidence>
<name>A0A1B2IWL8_9LACO</name>
<comment type="similarity">
    <text evidence="7">Belongs to the aspartate/glutamate racemases family.</text>
</comment>
<evidence type="ECO:0000256" key="4">
    <source>
        <dbReference type="ARBA" id="ARBA00022984"/>
    </source>
</evidence>
<dbReference type="GO" id="GO:0071555">
    <property type="term" value="P:cell wall organization"/>
    <property type="evidence" value="ECO:0007669"/>
    <property type="project" value="UniProtKB-KW"/>
</dbReference>
<dbReference type="EMBL" id="CP014924">
    <property type="protein sequence ID" value="ANZ66398.1"/>
    <property type="molecule type" value="Genomic_DNA"/>
</dbReference>
<reference evidence="8 9" key="1">
    <citation type="submission" date="2016-03" db="EMBL/GenBank/DDBJ databases">
        <title>Pediococcus and Lactobacillus from brewery environment - whole genome sequencing and assembly.</title>
        <authorList>
            <person name="Behr J."/>
            <person name="Geissler A.J."/>
            <person name="Vogel R.F."/>
        </authorList>
    </citation>
    <scope>NUCLEOTIDE SEQUENCE [LARGE SCALE GENOMIC DNA]</scope>
    <source>
        <strain evidence="8 9">TMW 1.1995</strain>
    </source>
</reference>
<dbReference type="EC" id="5.1.1.3" evidence="2 7"/>
<dbReference type="RefSeq" id="WP_054708354.1">
    <property type="nucleotide sequence ID" value="NZ_CP014912.1"/>
</dbReference>
<proteinExistence type="inferred from homology"/>
<dbReference type="AlphaFoldDB" id="A0A1B2IWL8"/>
<feature type="binding site" evidence="7">
    <location>
        <begin position="76"/>
        <end position="77"/>
    </location>
    <ligand>
        <name>substrate</name>
    </ligand>
</feature>
<comment type="function">
    <text evidence="7">Provides the (R)-glutamate required for cell wall biosynthesis.</text>
</comment>
<dbReference type="PANTHER" id="PTHR21198:SF3">
    <property type="entry name" value="GLUTAMATE RACEMASE"/>
    <property type="match status" value="1"/>
</dbReference>
<keyword evidence="5 7" id="KW-0413">Isomerase</keyword>
<dbReference type="HAMAP" id="MF_00258">
    <property type="entry name" value="Glu_racemase"/>
    <property type="match status" value="1"/>
</dbReference>
<dbReference type="InterPro" id="IPR004391">
    <property type="entry name" value="Glu_race"/>
</dbReference>
<dbReference type="UniPathway" id="UPA00219"/>
<dbReference type="Pfam" id="PF01177">
    <property type="entry name" value="Asp_Glu_race"/>
    <property type="match status" value="1"/>
</dbReference>
<dbReference type="InterPro" id="IPR015942">
    <property type="entry name" value="Asp/Glu/hydantoin_racemase"/>
</dbReference>
<protein>
    <recommendedName>
        <fullName evidence="2 7">Glutamate racemase</fullName>
        <ecNumber evidence="2 7">5.1.1.3</ecNumber>
    </recommendedName>
</protein>
<dbReference type="InterPro" id="IPR018187">
    <property type="entry name" value="Asp/Glu_racemase_AS_1"/>
</dbReference>